<organism evidence="1 2">
    <name type="scientific">Flavobacterium subsaxonicum WB 4.1-42 = DSM 21790</name>
    <dbReference type="NCBI Taxonomy" id="1121898"/>
    <lineage>
        <taxon>Bacteria</taxon>
        <taxon>Pseudomonadati</taxon>
        <taxon>Bacteroidota</taxon>
        <taxon>Flavobacteriia</taxon>
        <taxon>Flavobacteriales</taxon>
        <taxon>Flavobacteriaceae</taxon>
        <taxon>Flavobacterium</taxon>
    </lineage>
</organism>
<gene>
    <name evidence="1" type="ORF">Q766_09490</name>
</gene>
<dbReference type="AlphaFoldDB" id="A0A0A2MXB1"/>
<comment type="caution">
    <text evidence="1">The sequence shown here is derived from an EMBL/GenBank/DDBJ whole genome shotgun (WGS) entry which is preliminary data.</text>
</comment>
<dbReference type="Proteomes" id="UP000030111">
    <property type="component" value="Unassembled WGS sequence"/>
</dbReference>
<dbReference type="EMBL" id="JRLY01000007">
    <property type="protein sequence ID" value="KGO92860.1"/>
    <property type="molecule type" value="Genomic_DNA"/>
</dbReference>
<keyword evidence="2" id="KW-1185">Reference proteome</keyword>
<dbReference type="STRING" id="1121898.GCA_000422725_02786"/>
<protein>
    <submittedName>
        <fullName evidence="1">Uncharacterized protein</fullName>
    </submittedName>
</protein>
<name>A0A0A2MXB1_9FLAO</name>
<dbReference type="OrthoDB" id="1364654at2"/>
<sequence length="93" mass="10874">MKYQEAKDIFDELKNFEGRATFRGEETIIDYFVLLPKPELEDFDIKGFLDQYTSTSSFEIEGNHNEAYTIIGINEQKPAYFSDADYLAKLTVW</sequence>
<accession>A0A0A2MXB1</accession>
<dbReference type="eggNOG" id="ENOG502ZYK4">
    <property type="taxonomic scope" value="Bacteria"/>
</dbReference>
<evidence type="ECO:0000313" key="1">
    <source>
        <dbReference type="EMBL" id="KGO92860.1"/>
    </source>
</evidence>
<proteinExistence type="predicted"/>
<dbReference type="RefSeq" id="WP_026993106.1">
    <property type="nucleotide sequence ID" value="NZ_JRLY01000007.1"/>
</dbReference>
<evidence type="ECO:0000313" key="2">
    <source>
        <dbReference type="Proteomes" id="UP000030111"/>
    </source>
</evidence>
<reference evidence="1 2" key="1">
    <citation type="submission" date="2013-09" db="EMBL/GenBank/DDBJ databases">
        <authorList>
            <person name="Zeng Z."/>
            <person name="Chen C."/>
        </authorList>
    </citation>
    <scope>NUCLEOTIDE SEQUENCE [LARGE SCALE GENOMIC DNA]</scope>
    <source>
        <strain evidence="1 2">WB 4.1-42</strain>
    </source>
</reference>